<proteinExistence type="predicted"/>
<evidence type="ECO:0000313" key="1">
    <source>
        <dbReference type="EMBL" id="KAG6923378.1"/>
    </source>
</evidence>
<dbReference type="OrthoDB" id="10401712at2759"/>
<dbReference type="InterPro" id="IPR045206">
    <property type="entry name" value="Maestro_heat-like_prot"/>
</dbReference>
<sequence>SDTTELWRSLGGDPLLVTQVLQVLIDKLKTPTSQEGRITSDTEIDRHLAAAEPLSATRAFFEVVLALQSSKAVQELLPELFPVLLQQVNRTLGQE</sequence>
<feature type="non-terminal residue" evidence="1">
    <location>
        <position position="95"/>
    </location>
</feature>
<dbReference type="GO" id="GO:0005737">
    <property type="term" value="C:cytoplasm"/>
    <property type="evidence" value="ECO:0007669"/>
    <property type="project" value="TreeGrafter"/>
</dbReference>
<dbReference type="PANTHER" id="PTHR23120">
    <property type="entry name" value="MAESTRO-RELATED HEAT DOMAIN-CONTAINING"/>
    <property type="match status" value="1"/>
</dbReference>
<dbReference type="PANTHER" id="PTHR23120:SF22">
    <property type="entry name" value="MAESTRO HEAT-LIKE REPEAT-CONTAINING PROTEIN FAMILY MEMBER 2B"/>
    <property type="match status" value="1"/>
</dbReference>
<reference evidence="1 2" key="1">
    <citation type="journal article" date="2020" name="G3 (Bethesda)">
        <title>Draft Genome of the Common Snapping Turtle, Chelydra serpentina, a Model for Phenotypic Plasticity in Reptiles.</title>
        <authorList>
            <person name="Das D."/>
            <person name="Singh S.K."/>
            <person name="Bierstedt J."/>
            <person name="Erickson A."/>
            <person name="Galli G.L.J."/>
            <person name="Crossley D.A. 2nd"/>
            <person name="Rhen T."/>
        </authorList>
    </citation>
    <scope>NUCLEOTIDE SEQUENCE [LARGE SCALE GENOMIC DNA]</scope>
    <source>
        <strain evidence="1">KW</strain>
    </source>
</reference>
<name>A0A8T1S3G8_CHESE</name>
<dbReference type="Proteomes" id="UP000765507">
    <property type="component" value="Unassembled WGS sequence"/>
</dbReference>
<dbReference type="AlphaFoldDB" id="A0A8T1S3G8"/>
<gene>
    <name evidence="1" type="ORF">G0U57_020694</name>
</gene>
<feature type="non-terminal residue" evidence="1">
    <location>
        <position position="1"/>
    </location>
</feature>
<comment type="caution">
    <text evidence="1">The sequence shown here is derived from an EMBL/GenBank/DDBJ whole genome shotgun (WGS) entry which is preliminary data.</text>
</comment>
<protein>
    <submittedName>
        <fullName evidence="1">Maestro heat like repeat family member 1</fullName>
    </submittedName>
</protein>
<evidence type="ECO:0000313" key="2">
    <source>
        <dbReference type="Proteomes" id="UP000765507"/>
    </source>
</evidence>
<keyword evidence="2" id="KW-1185">Reference proteome</keyword>
<accession>A0A8T1S3G8</accession>
<dbReference type="EMBL" id="JAHGAV010000895">
    <property type="protein sequence ID" value="KAG6923378.1"/>
    <property type="molecule type" value="Genomic_DNA"/>
</dbReference>
<organism evidence="1 2">
    <name type="scientific">Chelydra serpentina</name>
    <name type="common">Snapping turtle</name>
    <name type="synonym">Testudo serpentina</name>
    <dbReference type="NCBI Taxonomy" id="8475"/>
    <lineage>
        <taxon>Eukaryota</taxon>
        <taxon>Metazoa</taxon>
        <taxon>Chordata</taxon>
        <taxon>Craniata</taxon>
        <taxon>Vertebrata</taxon>
        <taxon>Euteleostomi</taxon>
        <taxon>Archelosauria</taxon>
        <taxon>Testudinata</taxon>
        <taxon>Testudines</taxon>
        <taxon>Cryptodira</taxon>
        <taxon>Durocryptodira</taxon>
        <taxon>Americhelydia</taxon>
        <taxon>Chelydroidea</taxon>
        <taxon>Chelydridae</taxon>
        <taxon>Chelydra</taxon>
    </lineage>
</organism>